<gene>
    <name evidence="2" type="ORF">BED47_17270</name>
</gene>
<evidence type="ECO:0000313" key="3">
    <source>
        <dbReference type="Proteomes" id="UP000094580"/>
    </source>
</evidence>
<proteinExistence type="predicted"/>
<evidence type="ECO:0000259" key="1">
    <source>
        <dbReference type="Pfam" id="PF07561"/>
    </source>
</evidence>
<dbReference type="RefSeq" id="WP_056471273.1">
    <property type="nucleotide sequence ID" value="NZ_MDKC01000004.1"/>
</dbReference>
<accession>A0ABX2ZU46</accession>
<comment type="caution">
    <text evidence="2">The sequence shown here is derived from an EMBL/GenBank/DDBJ whole genome shotgun (WGS) entry which is preliminary data.</text>
</comment>
<organism evidence="2 3">
    <name type="scientific">Gottfriedia luciferensis</name>
    <dbReference type="NCBI Taxonomy" id="178774"/>
    <lineage>
        <taxon>Bacteria</taxon>
        <taxon>Bacillati</taxon>
        <taxon>Bacillota</taxon>
        <taxon>Bacilli</taxon>
        <taxon>Bacillales</taxon>
        <taxon>Bacillaceae</taxon>
        <taxon>Gottfriedia</taxon>
    </lineage>
</organism>
<dbReference type="Proteomes" id="UP000094580">
    <property type="component" value="Unassembled WGS sequence"/>
</dbReference>
<dbReference type="InterPro" id="IPR011437">
    <property type="entry name" value="DUF1540"/>
</dbReference>
<dbReference type="Pfam" id="PF07561">
    <property type="entry name" value="DUF1540"/>
    <property type="match status" value="1"/>
</dbReference>
<protein>
    <submittedName>
        <fullName evidence="2">Disulfide formation protein C</fullName>
    </submittedName>
</protein>
<dbReference type="EMBL" id="MDKC01000004">
    <property type="protein sequence ID" value="ODG92932.1"/>
    <property type="molecule type" value="Genomic_DNA"/>
</dbReference>
<name>A0ABX2ZU46_9BACI</name>
<feature type="domain" description="DUF1540" evidence="1">
    <location>
        <begin position="4"/>
        <end position="66"/>
    </location>
</feature>
<reference evidence="2 3" key="1">
    <citation type="submission" date="2016-07" db="EMBL/GenBank/DDBJ databases">
        <authorList>
            <person name="Townsley L."/>
            <person name="Shank E.A."/>
        </authorList>
    </citation>
    <scope>NUCLEOTIDE SEQUENCE [LARGE SCALE GENOMIC DNA]</scope>
    <source>
        <strain evidence="2 3">CH01</strain>
    </source>
</reference>
<sequence length="70" mass="7842">MPEIRCSVANCNFWGQGNFCQADSILVQTEAYEYSNDFDLTIQNAVLDGEITTSAVHSGETCCHTFRPKY</sequence>
<keyword evidence="3" id="KW-1185">Reference proteome</keyword>
<evidence type="ECO:0000313" key="2">
    <source>
        <dbReference type="EMBL" id="ODG92932.1"/>
    </source>
</evidence>